<dbReference type="InterPro" id="IPR036390">
    <property type="entry name" value="WH_DNA-bd_sf"/>
</dbReference>
<keyword evidence="7" id="KW-1185">Reference proteome</keyword>
<dbReference type="InterPro" id="IPR036388">
    <property type="entry name" value="WH-like_DNA-bd_sf"/>
</dbReference>
<proteinExistence type="inferred from homology"/>
<dbReference type="InterPro" id="IPR005119">
    <property type="entry name" value="LysR_subst-bd"/>
</dbReference>
<dbReference type="PANTHER" id="PTHR30419">
    <property type="entry name" value="HTH-TYPE TRANSCRIPTIONAL REGULATOR YBHD"/>
    <property type="match status" value="1"/>
</dbReference>
<organism evidence="6 7">
    <name type="scientific">Sphingobium fluviale</name>
    <dbReference type="NCBI Taxonomy" id="2506423"/>
    <lineage>
        <taxon>Bacteria</taxon>
        <taxon>Pseudomonadati</taxon>
        <taxon>Pseudomonadota</taxon>
        <taxon>Alphaproteobacteria</taxon>
        <taxon>Sphingomonadales</taxon>
        <taxon>Sphingomonadaceae</taxon>
        <taxon>Sphingobium</taxon>
    </lineage>
</organism>
<keyword evidence="4" id="KW-0804">Transcription</keyword>
<comment type="similarity">
    <text evidence="1">Belongs to the LysR transcriptional regulatory family.</text>
</comment>
<dbReference type="RefSeq" id="WP_129405131.1">
    <property type="nucleotide sequence ID" value="NZ_SBKP01000019.1"/>
</dbReference>
<keyword evidence="3" id="KW-0238">DNA-binding</keyword>
<gene>
    <name evidence="6" type="ORF">EQG66_13775</name>
</gene>
<dbReference type="InterPro" id="IPR000847">
    <property type="entry name" value="LysR_HTH_N"/>
</dbReference>
<evidence type="ECO:0000313" key="7">
    <source>
        <dbReference type="Proteomes" id="UP000290958"/>
    </source>
</evidence>
<dbReference type="AlphaFoldDB" id="A0A4Q1KEF5"/>
<evidence type="ECO:0000259" key="5">
    <source>
        <dbReference type="PROSITE" id="PS50931"/>
    </source>
</evidence>
<dbReference type="SUPFAM" id="SSF46785">
    <property type="entry name" value="Winged helix' DNA-binding domain"/>
    <property type="match status" value="1"/>
</dbReference>
<protein>
    <submittedName>
        <fullName evidence="6">LysR family transcriptional regulator</fullName>
    </submittedName>
</protein>
<feature type="domain" description="HTH lysR-type" evidence="5">
    <location>
        <begin position="1"/>
        <end position="58"/>
    </location>
</feature>
<dbReference type="GO" id="GO:0003677">
    <property type="term" value="F:DNA binding"/>
    <property type="evidence" value="ECO:0007669"/>
    <property type="project" value="UniProtKB-KW"/>
</dbReference>
<keyword evidence="2" id="KW-0805">Transcription regulation</keyword>
<evidence type="ECO:0000256" key="3">
    <source>
        <dbReference type="ARBA" id="ARBA00023125"/>
    </source>
</evidence>
<evidence type="ECO:0000256" key="4">
    <source>
        <dbReference type="ARBA" id="ARBA00023163"/>
    </source>
</evidence>
<dbReference type="PROSITE" id="PS50931">
    <property type="entry name" value="HTH_LYSR"/>
    <property type="match status" value="1"/>
</dbReference>
<accession>A0A4Q1KEF5</accession>
<dbReference type="Gene3D" id="3.40.190.290">
    <property type="match status" value="1"/>
</dbReference>
<dbReference type="CDD" id="cd05466">
    <property type="entry name" value="PBP2_LTTR_substrate"/>
    <property type="match status" value="1"/>
</dbReference>
<dbReference type="GO" id="GO:0003700">
    <property type="term" value="F:DNA-binding transcription factor activity"/>
    <property type="evidence" value="ECO:0007669"/>
    <property type="project" value="InterPro"/>
</dbReference>
<dbReference type="SUPFAM" id="SSF53850">
    <property type="entry name" value="Periplasmic binding protein-like II"/>
    <property type="match status" value="1"/>
</dbReference>
<dbReference type="EMBL" id="SBKP01000019">
    <property type="protein sequence ID" value="RXR25576.1"/>
    <property type="molecule type" value="Genomic_DNA"/>
</dbReference>
<dbReference type="PRINTS" id="PR00039">
    <property type="entry name" value="HTHLYSR"/>
</dbReference>
<evidence type="ECO:0000313" key="6">
    <source>
        <dbReference type="EMBL" id="RXR25576.1"/>
    </source>
</evidence>
<evidence type="ECO:0000256" key="1">
    <source>
        <dbReference type="ARBA" id="ARBA00009437"/>
    </source>
</evidence>
<sequence length="306" mass="34395">MDFRLIKAFCAVYEEGSINKAAARLNTAQPSISVAIRNLETDLKTILFQRSAAGVTPTTAAHGLYVSLQKVLVDLEAARKAVSGEISDNRRPLRVALPPRVAKSMFFTFIPRFLEEYPEVDLSIIEIFPHRLVDLTIRGEVDFSITLAPPTDDRLIISRIAIEPIVLIASRNNTELPPGRINLAEIAPLKLIVPSHYPLRSILDRYIQAESIPISRSIEIEMIPAIIDLVKISDWVTLLPVSSMMGEYDHLIAREIAYPEMVTDVYSIRSSKRKMSVSADLFLKGIDDAFNKSIDIWREYCENCRA</sequence>
<reference evidence="7" key="1">
    <citation type="submission" date="2019-01" db="EMBL/GenBank/DDBJ databases">
        <title>Cytophagaceae bacterium strain CAR-16.</title>
        <authorList>
            <person name="Chen W.-M."/>
        </authorList>
    </citation>
    <scope>NUCLEOTIDE SEQUENCE [LARGE SCALE GENOMIC DNA]</scope>
    <source>
        <strain evidence="7">CHR27</strain>
    </source>
</reference>
<dbReference type="Pfam" id="PF03466">
    <property type="entry name" value="LysR_substrate"/>
    <property type="match status" value="1"/>
</dbReference>
<dbReference type="GO" id="GO:0005829">
    <property type="term" value="C:cytosol"/>
    <property type="evidence" value="ECO:0007669"/>
    <property type="project" value="TreeGrafter"/>
</dbReference>
<dbReference type="Proteomes" id="UP000290958">
    <property type="component" value="Unassembled WGS sequence"/>
</dbReference>
<name>A0A4Q1KEF5_9SPHN</name>
<dbReference type="OrthoDB" id="5297263at2"/>
<dbReference type="InterPro" id="IPR050950">
    <property type="entry name" value="HTH-type_LysR_regulators"/>
</dbReference>
<dbReference type="Gene3D" id="1.10.10.10">
    <property type="entry name" value="Winged helix-like DNA-binding domain superfamily/Winged helix DNA-binding domain"/>
    <property type="match status" value="1"/>
</dbReference>
<dbReference type="PANTHER" id="PTHR30419:SF8">
    <property type="entry name" value="NITROGEN ASSIMILATION TRANSCRIPTIONAL ACTIVATOR-RELATED"/>
    <property type="match status" value="1"/>
</dbReference>
<evidence type="ECO:0000256" key="2">
    <source>
        <dbReference type="ARBA" id="ARBA00023015"/>
    </source>
</evidence>
<dbReference type="Pfam" id="PF00126">
    <property type="entry name" value="HTH_1"/>
    <property type="match status" value="1"/>
</dbReference>
<comment type="caution">
    <text evidence="6">The sequence shown here is derived from an EMBL/GenBank/DDBJ whole genome shotgun (WGS) entry which is preliminary data.</text>
</comment>